<dbReference type="Gene3D" id="3.40.50.1820">
    <property type="entry name" value="alpha/beta hydrolase"/>
    <property type="match status" value="1"/>
</dbReference>
<evidence type="ECO:0000313" key="5">
    <source>
        <dbReference type="Proteomes" id="UP000193920"/>
    </source>
</evidence>
<keyword evidence="2" id="KW-0732">Signal</keyword>
<feature type="domain" description="BD-FAE-like" evidence="3">
    <location>
        <begin position="55"/>
        <end position="266"/>
    </location>
</feature>
<dbReference type="SUPFAM" id="SSF53474">
    <property type="entry name" value="alpha/beta-Hydrolases"/>
    <property type="match status" value="1"/>
</dbReference>
<dbReference type="GO" id="GO:0016787">
    <property type="term" value="F:hydrolase activity"/>
    <property type="evidence" value="ECO:0007669"/>
    <property type="project" value="UniProtKB-KW"/>
</dbReference>
<keyword evidence="5" id="KW-1185">Reference proteome</keyword>
<name>A0A1Y2AEI2_9FUNG</name>
<evidence type="ECO:0000259" key="3">
    <source>
        <dbReference type="Pfam" id="PF20434"/>
    </source>
</evidence>
<dbReference type="STRING" id="1754190.A0A1Y2AEI2"/>
<accession>A0A1Y2AEI2</accession>
<dbReference type="PANTHER" id="PTHR48081:SF33">
    <property type="entry name" value="KYNURENINE FORMAMIDASE"/>
    <property type="match status" value="1"/>
</dbReference>
<dbReference type="OrthoDB" id="6495301at2759"/>
<organism evidence="4 5">
    <name type="scientific">Neocallimastix californiae</name>
    <dbReference type="NCBI Taxonomy" id="1754190"/>
    <lineage>
        <taxon>Eukaryota</taxon>
        <taxon>Fungi</taxon>
        <taxon>Fungi incertae sedis</taxon>
        <taxon>Chytridiomycota</taxon>
        <taxon>Chytridiomycota incertae sedis</taxon>
        <taxon>Neocallimastigomycetes</taxon>
        <taxon>Neocallimastigales</taxon>
        <taxon>Neocallimastigaceae</taxon>
        <taxon>Neocallimastix</taxon>
    </lineage>
</organism>
<keyword evidence="1 4" id="KW-0378">Hydrolase</keyword>
<feature type="signal peptide" evidence="2">
    <location>
        <begin position="1"/>
        <end position="21"/>
    </location>
</feature>
<dbReference type="InterPro" id="IPR049492">
    <property type="entry name" value="BD-FAE-like_dom"/>
</dbReference>
<dbReference type="InterPro" id="IPR050300">
    <property type="entry name" value="GDXG_lipolytic_enzyme"/>
</dbReference>
<sequence length="312" mass="35191">MKAFSLSFLFLIFHFILNVYAGKYIPDVSVFIENRINLLYEKNVTTDIKTSTNTLDVYYDKSNTDSLKPVIIFVHGGGWFFGSKSDYSRMGSMLVKEDYVGVIINHVLFPKGSMDDMVDDVYNSVQWVYNNISKYGGNKNKIILTGHSSGAHLAALTTFKSSLGIKNNGKILEPLPELHKLVLFNGPYDFDDYDIGKIIGINEVEHGITERLTSLIFRSETISPTDILKKYDDDSITSLGASIITLYSADKDDAVPYSSADNLSKQIRRISPSTTLNFIYTENKNYDHFTLISGVIRNNSELQQMFIDICEI</sequence>
<dbReference type="PANTHER" id="PTHR48081">
    <property type="entry name" value="AB HYDROLASE SUPERFAMILY PROTEIN C4A8.06C"/>
    <property type="match status" value="1"/>
</dbReference>
<dbReference type="AlphaFoldDB" id="A0A1Y2AEI2"/>
<dbReference type="Pfam" id="PF20434">
    <property type="entry name" value="BD-FAE"/>
    <property type="match status" value="1"/>
</dbReference>
<comment type="caution">
    <text evidence="4">The sequence shown here is derived from an EMBL/GenBank/DDBJ whole genome shotgun (WGS) entry which is preliminary data.</text>
</comment>
<dbReference type="InterPro" id="IPR029058">
    <property type="entry name" value="AB_hydrolase_fold"/>
</dbReference>
<gene>
    <name evidence="4" type="ORF">LY90DRAFT_464016</name>
</gene>
<evidence type="ECO:0000313" key="4">
    <source>
        <dbReference type="EMBL" id="ORY20365.1"/>
    </source>
</evidence>
<reference evidence="4 5" key="1">
    <citation type="submission" date="2016-08" db="EMBL/GenBank/DDBJ databases">
        <title>A Parts List for Fungal Cellulosomes Revealed by Comparative Genomics.</title>
        <authorList>
            <consortium name="DOE Joint Genome Institute"/>
            <person name="Haitjema C.H."/>
            <person name="Gilmore S.P."/>
            <person name="Henske J.K."/>
            <person name="Solomon K.V."/>
            <person name="De Groot R."/>
            <person name="Kuo A."/>
            <person name="Mondo S.J."/>
            <person name="Salamov A.A."/>
            <person name="Labutti K."/>
            <person name="Zhao Z."/>
            <person name="Chiniquy J."/>
            <person name="Barry K."/>
            <person name="Brewer H.M."/>
            <person name="Purvine S.O."/>
            <person name="Wright A.T."/>
            <person name="Boxma B."/>
            <person name="Van Alen T."/>
            <person name="Hackstein J.H."/>
            <person name="Baker S.E."/>
            <person name="Grigoriev I.V."/>
            <person name="O'Malley M.A."/>
        </authorList>
    </citation>
    <scope>NUCLEOTIDE SEQUENCE [LARGE SCALE GENOMIC DNA]</scope>
    <source>
        <strain evidence="4 5">G1</strain>
    </source>
</reference>
<feature type="chain" id="PRO_5013345052" evidence="2">
    <location>
        <begin position="22"/>
        <end position="312"/>
    </location>
</feature>
<evidence type="ECO:0000256" key="1">
    <source>
        <dbReference type="ARBA" id="ARBA00022801"/>
    </source>
</evidence>
<dbReference type="EMBL" id="MCOG01000292">
    <property type="protein sequence ID" value="ORY20365.1"/>
    <property type="molecule type" value="Genomic_DNA"/>
</dbReference>
<proteinExistence type="predicted"/>
<dbReference type="Proteomes" id="UP000193920">
    <property type="component" value="Unassembled WGS sequence"/>
</dbReference>
<evidence type="ECO:0000256" key="2">
    <source>
        <dbReference type="SAM" id="SignalP"/>
    </source>
</evidence>
<protein>
    <submittedName>
        <fullName evidence="4">Alpha/beta-hydrolase</fullName>
    </submittedName>
</protein>